<keyword evidence="2" id="KW-1185">Reference proteome</keyword>
<reference evidence="1" key="1">
    <citation type="journal article" date="2023" name="G3 (Bethesda)">
        <title>Whole genome assemblies of Zophobas morio and Tenebrio molitor.</title>
        <authorList>
            <person name="Kaur S."/>
            <person name="Stinson S.A."/>
            <person name="diCenzo G.C."/>
        </authorList>
    </citation>
    <scope>NUCLEOTIDE SEQUENCE</scope>
    <source>
        <strain evidence="1">QUZm001</strain>
    </source>
</reference>
<evidence type="ECO:0000313" key="2">
    <source>
        <dbReference type="Proteomes" id="UP001168821"/>
    </source>
</evidence>
<dbReference type="Proteomes" id="UP001168821">
    <property type="component" value="Unassembled WGS sequence"/>
</dbReference>
<organism evidence="1 2">
    <name type="scientific">Zophobas morio</name>
    <dbReference type="NCBI Taxonomy" id="2755281"/>
    <lineage>
        <taxon>Eukaryota</taxon>
        <taxon>Metazoa</taxon>
        <taxon>Ecdysozoa</taxon>
        <taxon>Arthropoda</taxon>
        <taxon>Hexapoda</taxon>
        <taxon>Insecta</taxon>
        <taxon>Pterygota</taxon>
        <taxon>Neoptera</taxon>
        <taxon>Endopterygota</taxon>
        <taxon>Coleoptera</taxon>
        <taxon>Polyphaga</taxon>
        <taxon>Cucujiformia</taxon>
        <taxon>Tenebrionidae</taxon>
        <taxon>Zophobas</taxon>
    </lineage>
</organism>
<sequence>MLLNGGWRWAGGGNYRPVRVVSVAYVELGEYSPGDMIFCQYPKNFMSLYTFIYTEWTRKVRTTHTACRPQHGYTEKEGEVHKRLIASEIGY</sequence>
<protein>
    <submittedName>
        <fullName evidence="1">Uncharacterized protein</fullName>
    </submittedName>
</protein>
<gene>
    <name evidence="1" type="ORF">Zmor_017868</name>
</gene>
<dbReference type="AlphaFoldDB" id="A0AA38MD96"/>
<dbReference type="EMBL" id="JALNTZ010000005">
    <property type="protein sequence ID" value="KAJ3651861.1"/>
    <property type="molecule type" value="Genomic_DNA"/>
</dbReference>
<evidence type="ECO:0000313" key="1">
    <source>
        <dbReference type="EMBL" id="KAJ3651861.1"/>
    </source>
</evidence>
<proteinExistence type="predicted"/>
<accession>A0AA38MD96</accession>
<name>A0AA38MD96_9CUCU</name>
<comment type="caution">
    <text evidence="1">The sequence shown here is derived from an EMBL/GenBank/DDBJ whole genome shotgun (WGS) entry which is preliminary data.</text>
</comment>